<feature type="domain" description="Acyltransferase 3" evidence="2">
    <location>
        <begin position="12"/>
        <end position="307"/>
    </location>
</feature>
<keyword evidence="4" id="KW-1185">Reference proteome</keyword>
<dbReference type="GO" id="GO:0016747">
    <property type="term" value="F:acyltransferase activity, transferring groups other than amino-acyl groups"/>
    <property type="evidence" value="ECO:0007669"/>
    <property type="project" value="InterPro"/>
</dbReference>
<dbReference type="InterPro" id="IPR052734">
    <property type="entry name" value="Nod_factor_acetyltransferase"/>
</dbReference>
<dbReference type="GeneID" id="82154673"/>
<evidence type="ECO:0000313" key="3">
    <source>
        <dbReference type="EMBL" id="EOS13710.1"/>
    </source>
</evidence>
<dbReference type="PANTHER" id="PTHR37312:SF1">
    <property type="entry name" value="MEMBRANE-BOUND ACYLTRANSFERASE YKRP-RELATED"/>
    <property type="match status" value="1"/>
</dbReference>
<dbReference type="EMBL" id="ASSP01000009">
    <property type="protein sequence ID" value="EOS13710.1"/>
    <property type="molecule type" value="Genomic_DNA"/>
</dbReference>
<feature type="transmembrane region" description="Helical" evidence="1">
    <location>
        <begin position="158"/>
        <end position="174"/>
    </location>
</feature>
<dbReference type="AlphaFoldDB" id="R9IA06"/>
<dbReference type="STRING" id="1235788.C802_01553"/>
<gene>
    <name evidence="3" type="ORF">C802_01553</name>
</gene>
<evidence type="ECO:0000256" key="1">
    <source>
        <dbReference type="SAM" id="Phobius"/>
    </source>
</evidence>
<proteinExistence type="predicted"/>
<reference evidence="3 4" key="1">
    <citation type="submission" date="2013-04" db="EMBL/GenBank/DDBJ databases">
        <title>The Genome Sequence of Bacteroides massiliensis dnLKV3.</title>
        <authorList>
            <consortium name="The Broad Institute Genomics Platform"/>
            <consortium name="The Broad Institute Genome Sequencing Center for Infectious Disease"/>
            <person name="Earl A."/>
            <person name="Xavier R."/>
            <person name="Kuhn K."/>
            <person name="Stappenbeck T."/>
            <person name="Walker B."/>
            <person name="Young S."/>
            <person name="Zeng Q."/>
            <person name="Gargeya S."/>
            <person name="Fitzgerald M."/>
            <person name="Haas B."/>
            <person name="Abouelleil A."/>
            <person name="Allen A.W."/>
            <person name="Alvarado L."/>
            <person name="Arachchi H.M."/>
            <person name="Berlin A.M."/>
            <person name="Chapman S.B."/>
            <person name="Gainer-Dewar J."/>
            <person name="Goldberg J."/>
            <person name="Griggs A."/>
            <person name="Gujja S."/>
            <person name="Hansen M."/>
            <person name="Howarth C."/>
            <person name="Imamovic A."/>
            <person name="Ireland A."/>
            <person name="Larimer J."/>
            <person name="McCowan C."/>
            <person name="Murphy C."/>
            <person name="Pearson M."/>
            <person name="Poon T.W."/>
            <person name="Priest M."/>
            <person name="Roberts A."/>
            <person name="Saif S."/>
            <person name="Shea T."/>
            <person name="Sisk P."/>
            <person name="Sykes S."/>
            <person name="Wortman J."/>
            <person name="Nusbaum C."/>
            <person name="Birren B."/>
        </authorList>
    </citation>
    <scope>NUCLEOTIDE SEQUENCE [LARGE SCALE GENOMIC DNA]</scope>
    <source>
        <strain evidence="4">dnLKV3</strain>
    </source>
</reference>
<dbReference type="PATRIC" id="fig|1235788.3.peg.1588"/>
<feature type="transmembrane region" description="Helical" evidence="1">
    <location>
        <begin position="111"/>
        <end position="128"/>
    </location>
</feature>
<protein>
    <recommendedName>
        <fullName evidence="2">Acyltransferase 3 domain-containing protein</fullName>
    </recommendedName>
</protein>
<dbReference type="PANTHER" id="PTHR37312">
    <property type="entry name" value="MEMBRANE-BOUND ACYLTRANSFERASE YKRP-RELATED"/>
    <property type="match status" value="1"/>
</dbReference>
<feature type="transmembrane region" description="Helical" evidence="1">
    <location>
        <begin position="259"/>
        <end position="282"/>
    </location>
</feature>
<feature type="transmembrane region" description="Helical" evidence="1">
    <location>
        <begin position="294"/>
        <end position="311"/>
    </location>
</feature>
<feature type="transmembrane region" description="Helical" evidence="1">
    <location>
        <begin position="135"/>
        <end position="152"/>
    </location>
</feature>
<keyword evidence="1" id="KW-0812">Transmembrane</keyword>
<sequence>MKNSTQSPQRLEYIDLAKGIGIILVVIGHSINGHGITGHYISSFHMPLFFLLSGLCFNDSRYPKFTPFFKKRIRTLLLPCLYFTCIMLVLSALLMPDYYPLKSLTYKLPNAYWFIFILFLSELFYFIINRTATNLKGKILLMIGCLCVSGFLHHKDIVLPYNICSVFIAIFFYGTGHLLKDTINKKITTVHKKRWIIILLAIPAISVFFTKKSLDLSSNTIPHPEIYYIIIAFIGITGILTLCHFFSQQEGKSKQFILYIGKSTLVILMMHMFFISLCSHYIMPFIENKLMYKLLEQSIMWVLLFAIIRFINTKAQWLIGK</sequence>
<feature type="transmembrane region" description="Helical" evidence="1">
    <location>
        <begin position="12"/>
        <end position="31"/>
    </location>
</feature>
<feature type="transmembrane region" description="Helical" evidence="1">
    <location>
        <begin position="195"/>
        <end position="214"/>
    </location>
</feature>
<evidence type="ECO:0000259" key="2">
    <source>
        <dbReference type="Pfam" id="PF01757"/>
    </source>
</evidence>
<organism evidence="3 4">
    <name type="scientific">Phocaeicola sartorii</name>
    <dbReference type="NCBI Taxonomy" id="671267"/>
    <lineage>
        <taxon>Bacteria</taxon>
        <taxon>Pseudomonadati</taxon>
        <taxon>Bacteroidota</taxon>
        <taxon>Bacteroidia</taxon>
        <taxon>Bacteroidales</taxon>
        <taxon>Bacteroidaceae</taxon>
        <taxon>Phocaeicola</taxon>
    </lineage>
</organism>
<name>R9IA06_9BACT</name>
<keyword evidence="1" id="KW-0472">Membrane</keyword>
<dbReference type="HOGENOM" id="CLU_023915_4_2_10"/>
<dbReference type="InterPro" id="IPR002656">
    <property type="entry name" value="Acyl_transf_3_dom"/>
</dbReference>
<dbReference type="Proteomes" id="UP000014200">
    <property type="component" value="Unassembled WGS sequence"/>
</dbReference>
<accession>R9IA06</accession>
<keyword evidence="1" id="KW-1133">Transmembrane helix</keyword>
<feature type="transmembrane region" description="Helical" evidence="1">
    <location>
        <begin position="226"/>
        <end position="247"/>
    </location>
</feature>
<evidence type="ECO:0000313" key="4">
    <source>
        <dbReference type="Proteomes" id="UP000014200"/>
    </source>
</evidence>
<comment type="caution">
    <text evidence="3">The sequence shown here is derived from an EMBL/GenBank/DDBJ whole genome shotgun (WGS) entry which is preliminary data.</text>
</comment>
<feature type="transmembrane region" description="Helical" evidence="1">
    <location>
        <begin position="76"/>
        <end position="99"/>
    </location>
</feature>
<feature type="transmembrane region" description="Helical" evidence="1">
    <location>
        <begin position="37"/>
        <end position="55"/>
    </location>
</feature>
<dbReference type="RefSeq" id="WP_016275961.1">
    <property type="nucleotide sequence ID" value="NZ_JABVZU010000003.1"/>
</dbReference>
<dbReference type="Pfam" id="PF01757">
    <property type="entry name" value="Acyl_transf_3"/>
    <property type="match status" value="1"/>
</dbReference>